<evidence type="ECO:0000256" key="1">
    <source>
        <dbReference type="ARBA" id="ARBA00013194"/>
    </source>
</evidence>
<dbReference type="PRINTS" id="PR00153">
    <property type="entry name" value="CSAPPISMRASE"/>
</dbReference>
<dbReference type="InterPro" id="IPR002105">
    <property type="entry name" value="Dockerin_1_rpt"/>
</dbReference>
<dbReference type="Gene3D" id="3.40.30.10">
    <property type="entry name" value="Glutaredoxin"/>
    <property type="match status" value="1"/>
</dbReference>
<dbReference type="eggNOG" id="COG4254">
    <property type="taxonomic scope" value="Bacteria"/>
</dbReference>
<dbReference type="PROSITE" id="PS50072">
    <property type="entry name" value="CSA_PPIASE_2"/>
    <property type="match status" value="1"/>
</dbReference>
<dbReference type="Gene3D" id="2.60.40.3440">
    <property type="match status" value="1"/>
</dbReference>
<name>A4A1I7_9BACT</name>
<evidence type="ECO:0000256" key="2">
    <source>
        <dbReference type="ARBA" id="ARBA00023110"/>
    </source>
</evidence>
<proteinExistence type="predicted"/>
<dbReference type="InterPro" id="IPR029000">
    <property type="entry name" value="Cyclophilin-like_dom_sf"/>
</dbReference>
<dbReference type="InterPro" id="IPR036439">
    <property type="entry name" value="Dockerin_dom_sf"/>
</dbReference>
<evidence type="ECO:0000256" key="3">
    <source>
        <dbReference type="ARBA" id="ARBA00023235"/>
    </source>
</evidence>
<dbReference type="Pfam" id="PF00160">
    <property type="entry name" value="Pro_isomerase"/>
    <property type="match status" value="1"/>
</dbReference>
<dbReference type="EMBL" id="AANZ01000035">
    <property type="protein sequence ID" value="EAQ77354.1"/>
    <property type="molecule type" value="Genomic_DNA"/>
</dbReference>
<dbReference type="InterPro" id="IPR002130">
    <property type="entry name" value="Cyclophilin-type_PPIase_dom"/>
</dbReference>
<dbReference type="OrthoDB" id="270889at2"/>
<dbReference type="eggNOG" id="COG0652">
    <property type="taxonomic scope" value="Bacteria"/>
</dbReference>
<dbReference type="CDD" id="cd00317">
    <property type="entry name" value="cyclophilin"/>
    <property type="match status" value="1"/>
</dbReference>
<gene>
    <name evidence="5" type="ORF">DSM3645_23875</name>
</gene>
<dbReference type="PANTHER" id="PTHR45625:SF4">
    <property type="entry name" value="PEPTIDYLPROLYL ISOMERASE DOMAIN AND WD REPEAT-CONTAINING PROTEIN 1"/>
    <property type="match status" value="1"/>
</dbReference>
<dbReference type="GO" id="GO:0000272">
    <property type="term" value="P:polysaccharide catabolic process"/>
    <property type="evidence" value="ECO:0007669"/>
    <property type="project" value="InterPro"/>
</dbReference>
<dbReference type="Gene3D" id="2.40.100.10">
    <property type="entry name" value="Cyclophilin-like"/>
    <property type="match status" value="1"/>
</dbReference>
<evidence type="ECO:0000259" key="4">
    <source>
        <dbReference type="PROSITE" id="PS50072"/>
    </source>
</evidence>
<dbReference type="EC" id="5.2.1.8" evidence="1"/>
<dbReference type="InterPro" id="IPR018247">
    <property type="entry name" value="EF_Hand_1_Ca_BS"/>
</dbReference>
<dbReference type="HOGENOM" id="CLU_277824_0_0_0"/>
<dbReference type="InterPro" id="IPR044666">
    <property type="entry name" value="Cyclophilin_A-like"/>
</dbReference>
<dbReference type="InterPro" id="IPR036249">
    <property type="entry name" value="Thioredoxin-like_sf"/>
</dbReference>
<reference evidence="5 6" key="1">
    <citation type="submission" date="2006-02" db="EMBL/GenBank/DDBJ databases">
        <authorList>
            <person name="Amann R."/>
            <person name="Ferriera S."/>
            <person name="Johnson J."/>
            <person name="Kravitz S."/>
            <person name="Halpern A."/>
            <person name="Remington K."/>
            <person name="Beeson K."/>
            <person name="Tran B."/>
            <person name="Rogers Y.-H."/>
            <person name="Friedman R."/>
            <person name="Venter J.C."/>
        </authorList>
    </citation>
    <scope>NUCLEOTIDE SEQUENCE [LARGE SCALE GENOMIC DNA]</scope>
    <source>
        <strain evidence="5 6">DSM 3645</strain>
    </source>
</reference>
<dbReference type="Proteomes" id="UP000004358">
    <property type="component" value="Unassembled WGS sequence"/>
</dbReference>
<dbReference type="AlphaFoldDB" id="A4A1I7"/>
<accession>A4A1I7</accession>
<dbReference type="CDD" id="cd02947">
    <property type="entry name" value="TRX_family"/>
    <property type="match status" value="1"/>
</dbReference>
<dbReference type="Gene3D" id="1.10.1330.10">
    <property type="entry name" value="Dockerin domain"/>
    <property type="match status" value="1"/>
</dbReference>
<dbReference type="PROSITE" id="PS00018">
    <property type="entry name" value="EF_HAND_1"/>
    <property type="match status" value="1"/>
</dbReference>
<sequence>MLPPEIAILVLVCFVAVSALAMIYARHARVKVQPVSAPGRVRRSHPQRLIETLEVREVFDAAGVELEGEDLFLNGSIYQNVDMVALAKAITASGAKFYGAAWCPHCTAQKGFFGEGGSYLPFYEVTNADHTLNDLGSSLGIQALPTWIFANNTRIEGTLTIEQLVQYTGVTVPTSTTPYIAEIAPITLYAGEPLFLTLDGYSPTGEALTYTVTSSSGTVLTEVRQQTRSLRITVKNFGVMEFQLLEDYANLATDQIIALAQAGIYDGLKFHRVKDNFVIQGGDPLGTGAGDPTIPQFDDQYDFDLRYNRSGVLGMAKSYDDTNSSQFFITEGTQRESLDFKYTIFGYLTEGDAVREAISEVPTNSGDHPTTDVIIEKVEVFQDYENALVKLNTFIAGVTGSDTLTITATDASGRTFSRQVNVAYFPTSANKVAYLGDIPDMIVHPGSVLTYRLIGYDANGDTVRFLDKDGLSAVPVPIQSTNANGLIYSVDNTTGVLTIQVPSSFRGQGQVIVAAYDFLSTSSLNYDFQVITVSAFVAPILVNDTFDTIAGSVNSINPLANDDPSAPAFDLNTLEILSIPAGIQLNIQDGVITYNTPVGYSGSFTVGYQVSNIYGAAGGYASITINVSPNTVAVAGADAYQIDVDGVAIFDVLNNDRLNKFLSSNMGMSITSVGTSSVGAAIAIQDGKIRYIPAAGFSGLDTFIYTVTNGTSVATGTVSVSVVDIQDFGVTVSREPTEAGDPPPISDPYLNEWDAFWVEVWVNSDRISTQGVSAAALNMHFVPGLFDPTTIEPGAGFQFTSTPAINGETGEITGLNAVATTTGLGSGQRVLLARIRFQPSAGGGLSVESDGIPFDAFFSVSDAQLQAADTAMLDAQITALPTTKILPVTYDLNDDGQVDLTDVVIFRDDYLGNTSADATPGDFDLNGVVNTYDFSLLIRELGETRANVSAAVEGHVIEYDFQYLAIALSQTPLSVGVAPPANEVTSLTPEDVQPVLDAAADKIADAYSQLGIFNYVVTTNFQIVDLPGSQLSYRNNGILYLDIDAAGYGWFVDSTPTQNEEFSSSGENSWNASAGDASGKVDLLTVILHELISHQDETEDDLFADHLNVGKRFLFAPEDLPIFQLLNPALVDQALADEDA</sequence>
<dbReference type="SUPFAM" id="SSF63446">
    <property type="entry name" value="Type I dockerin domain"/>
    <property type="match status" value="1"/>
</dbReference>
<evidence type="ECO:0000313" key="6">
    <source>
        <dbReference type="Proteomes" id="UP000004358"/>
    </source>
</evidence>
<dbReference type="GO" id="GO:0004553">
    <property type="term" value="F:hydrolase activity, hydrolyzing O-glycosyl compounds"/>
    <property type="evidence" value="ECO:0007669"/>
    <property type="project" value="InterPro"/>
</dbReference>
<dbReference type="eggNOG" id="COG1864">
    <property type="taxonomic scope" value="Bacteria"/>
</dbReference>
<evidence type="ECO:0000313" key="5">
    <source>
        <dbReference type="EMBL" id="EAQ77354.1"/>
    </source>
</evidence>
<organism evidence="5 6">
    <name type="scientific">Blastopirellula marina DSM 3645</name>
    <dbReference type="NCBI Taxonomy" id="314230"/>
    <lineage>
        <taxon>Bacteria</taxon>
        <taxon>Pseudomonadati</taxon>
        <taxon>Planctomycetota</taxon>
        <taxon>Planctomycetia</taxon>
        <taxon>Pirellulales</taxon>
        <taxon>Pirellulaceae</taxon>
        <taxon>Blastopirellula</taxon>
    </lineage>
</organism>
<feature type="domain" description="PPIase cyclophilin-type" evidence="4">
    <location>
        <begin position="227"/>
        <end position="380"/>
    </location>
</feature>
<dbReference type="Pfam" id="PF00404">
    <property type="entry name" value="Dockerin_1"/>
    <property type="match status" value="1"/>
</dbReference>
<protein>
    <recommendedName>
        <fullName evidence="1">peptidylprolyl isomerase</fullName>
        <ecNumber evidence="1">5.2.1.8</ecNumber>
    </recommendedName>
</protein>
<keyword evidence="3 5" id="KW-0413">Isomerase</keyword>
<comment type="caution">
    <text evidence="5">The sequence shown here is derived from an EMBL/GenBank/DDBJ whole genome shotgun (WGS) entry which is preliminary data.</text>
</comment>
<dbReference type="SUPFAM" id="SSF50891">
    <property type="entry name" value="Cyclophilin-like"/>
    <property type="match status" value="1"/>
</dbReference>
<keyword evidence="2" id="KW-0697">Rotamase</keyword>
<dbReference type="Pfam" id="PF17963">
    <property type="entry name" value="Big_9"/>
    <property type="match status" value="1"/>
</dbReference>
<dbReference type="GO" id="GO:0003755">
    <property type="term" value="F:peptidyl-prolyl cis-trans isomerase activity"/>
    <property type="evidence" value="ECO:0007669"/>
    <property type="project" value="UniProtKB-KW"/>
</dbReference>
<dbReference type="PANTHER" id="PTHR45625">
    <property type="entry name" value="PEPTIDYL-PROLYL CIS-TRANS ISOMERASE-RELATED"/>
    <property type="match status" value="1"/>
</dbReference>
<dbReference type="SUPFAM" id="SSF52833">
    <property type="entry name" value="Thioredoxin-like"/>
    <property type="match status" value="1"/>
</dbReference>
<dbReference type="STRING" id="314230.DSM3645_23875"/>
<dbReference type="RefSeq" id="WP_002652672.1">
    <property type="nucleotide sequence ID" value="NZ_CH672376.1"/>
</dbReference>